<feature type="transmembrane region" description="Helical" evidence="1">
    <location>
        <begin position="6"/>
        <end position="32"/>
    </location>
</feature>
<evidence type="ECO:0000256" key="1">
    <source>
        <dbReference type="SAM" id="Phobius"/>
    </source>
</evidence>
<accession>A0AAU8B889</accession>
<protein>
    <submittedName>
        <fullName evidence="2">Uncharacterized protein</fullName>
    </submittedName>
</protein>
<reference evidence="2" key="1">
    <citation type="submission" date="2024-03" db="EMBL/GenBank/DDBJ databases">
        <title>Diverse circular DNA viruses in blood, oral, and fecal samples of captive lemurs.</title>
        <authorList>
            <person name="Paietta E.N."/>
            <person name="Kraberger S."/>
            <person name="Lund M.C."/>
            <person name="Custer J.M."/>
            <person name="Vargas K.M."/>
            <person name="Ehmke E.E."/>
            <person name="Yoder A.D."/>
            <person name="Varsani A."/>
        </authorList>
    </citation>
    <scope>NUCLEOTIDE SEQUENCE</scope>
    <source>
        <strain evidence="2">Duke_28FS_1</strain>
    </source>
</reference>
<organism evidence="2">
    <name type="scientific">Dulem virus 39</name>
    <dbReference type="NCBI Taxonomy" id="3145757"/>
    <lineage>
        <taxon>Viruses</taxon>
        <taxon>Duplodnaviria</taxon>
        <taxon>Heunggongvirae</taxon>
        <taxon>Uroviricota</taxon>
        <taxon>Caudoviricetes</taxon>
    </lineage>
</organism>
<sequence>MEFLLYFLCGILCSEIILIYIFLLCVFMYMIFRLAFKILEKLEIENPIVAIYELMKKFELSTSDGQGTCNE</sequence>
<evidence type="ECO:0000313" key="2">
    <source>
        <dbReference type="EMBL" id="XCD07487.1"/>
    </source>
</evidence>
<keyword evidence="1" id="KW-0472">Membrane</keyword>
<keyword evidence="1" id="KW-1133">Transmembrane helix</keyword>
<name>A0AAU8B889_9CAUD</name>
<proteinExistence type="predicted"/>
<keyword evidence="1" id="KW-0812">Transmembrane</keyword>
<dbReference type="EMBL" id="PP511791">
    <property type="protein sequence ID" value="XCD07487.1"/>
    <property type="molecule type" value="Genomic_DNA"/>
</dbReference>